<dbReference type="SMART" id="SM00283">
    <property type="entry name" value="MA"/>
    <property type="match status" value="1"/>
</dbReference>
<accession>A0A0Q2MF27</accession>
<proteinExistence type="inferred from homology"/>
<gene>
    <name evidence="8" type="ORF">AMR76_09830</name>
</gene>
<dbReference type="CDD" id="cd11386">
    <property type="entry name" value="MCP_signal"/>
    <property type="match status" value="1"/>
</dbReference>
<comment type="similarity">
    <text evidence="3">Belongs to the methyl-accepting chemotaxis (MCP) protein family.</text>
</comment>
<comment type="caution">
    <text evidence="8">The sequence shown here is derived from an EMBL/GenBank/DDBJ whole genome shotgun (WGS) entry which is preliminary data.</text>
</comment>
<keyword evidence="2 4" id="KW-0807">Transducer</keyword>
<dbReference type="InParanoid" id="A0A0Q2MF27"/>
<evidence type="ECO:0000313" key="9">
    <source>
        <dbReference type="Proteomes" id="UP000051221"/>
    </source>
</evidence>
<comment type="subcellular location">
    <subcellularLocation>
        <location evidence="1">Membrane</location>
    </subcellularLocation>
</comment>
<dbReference type="Pfam" id="PF00015">
    <property type="entry name" value="MCPsignal"/>
    <property type="match status" value="1"/>
</dbReference>
<name>A0A0Q2MF27_VIBFU</name>
<dbReference type="PANTHER" id="PTHR32089:SF112">
    <property type="entry name" value="LYSOZYME-LIKE PROTEIN-RELATED"/>
    <property type="match status" value="1"/>
</dbReference>
<evidence type="ECO:0000313" key="8">
    <source>
        <dbReference type="EMBL" id="KQH86322.1"/>
    </source>
</evidence>
<dbReference type="SUPFAM" id="SSF58104">
    <property type="entry name" value="Methyl-accepting chemotaxis protein (MCP) signaling domain"/>
    <property type="match status" value="1"/>
</dbReference>
<dbReference type="EMBL" id="LKHS01000007">
    <property type="protein sequence ID" value="KQH86322.1"/>
    <property type="molecule type" value="Genomic_DNA"/>
</dbReference>
<evidence type="ECO:0000256" key="1">
    <source>
        <dbReference type="ARBA" id="ARBA00004370"/>
    </source>
</evidence>
<dbReference type="InterPro" id="IPR003660">
    <property type="entry name" value="HAMP_dom"/>
</dbReference>
<dbReference type="PANTHER" id="PTHR32089">
    <property type="entry name" value="METHYL-ACCEPTING CHEMOTAXIS PROTEIN MCPB"/>
    <property type="match status" value="1"/>
</dbReference>
<dbReference type="AlphaFoldDB" id="A0A0Q2MF27"/>
<evidence type="ECO:0000256" key="3">
    <source>
        <dbReference type="ARBA" id="ARBA00029447"/>
    </source>
</evidence>
<dbReference type="PROSITE" id="PS50111">
    <property type="entry name" value="CHEMOTAXIS_TRANSDUC_2"/>
    <property type="match status" value="1"/>
</dbReference>
<sequence>MIITVSSLSALILAASSYLSISGISHNFEYFTANNLANNNASLMQEEMLMTRIGVLTYRTTQNSQDLREAMLHLDKSEQLIQNQLRDYPDSRTQTAMNRTLREVQEYRNALTEVSNVMQQRDDVIQNFNRRHEQIRTYFSQHNSRFAQVRLLNERYTLAHNITLRFLLTNALKDYEEADETYSQVETLIDQSDANFSAPLIELIQGQRGILQEIERIIVHRNHLWDTQMANQGNDIVNTINQVRSDALQAQIESRESIREQIDESVIVVLTTFLISTPLVILLSIVVARSITTPVQQAKEQAERLANGDIKAWYEISGNDEISQMQSSLRDMEHKFHNTLTEIATCSSLLSASSEELSVINQDILRGSKQQKVETDQVATAIHQMAAAITEVSTNASEASSKSIATSAEAKEGQQLIGTTMDKVSELANTMGQLSHDISELKTGTEEVSDVMNVIQKIAEQTNLLALNAAIEAARAGEQGRGFAVVADEVRQLAQQTQNAIETIEHQIVSLQRNTTTVVKSIDHSQVMLEETVSQAKHAQLAFTNISERVRESNDLNAHIATATEEQNYTAELINQSLSTMRSHVDETSDMIEHCHQATNELAQMSVTLNEQLSFFKLNA</sequence>
<dbReference type="GO" id="GO:0007165">
    <property type="term" value="P:signal transduction"/>
    <property type="evidence" value="ECO:0007669"/>
    <property type="project" value="UniProtKB-KW"/>
</dbReference>
<feature type="domain" description="HAMP" evidence="7">
    <location>
        <begin position="289"/>
        <end position="341"/>
    </location>
</feature>
<dbReference type="GO" id="GO:0016020">
    <property type="term" value="C:membrane"/>
    <property type="evidence" value="ECO:0007669"/>
    <property type="project" value="UniProtKB-SubCell"/>
</dbReference>
<dbReference type="SMART" id="SM00304">
    <property type="entry name" value="HAMP"/>
    <property type="match status" value="1"/>
</dbReference>
<keyword evidence="5" id="KW-0175">Coiled coil</keyword>
<dbReference type="Proteomes" id="UP000051221">
    <property type="component" value="Unassembled WGS sequence"/>
</dbReference>
<dbReference type="FunFam" id="1.10.287.950:FF:000001">
    <property type="entry name" value="Methyl-accepting chemotaxis sensory transducer"/>
    <property type="match status" value="1"/>
</dbReference>
<dbReference type="GeneID" id="50534711"/>
<dbReference type="InterPro" id="IPR032255">
    <property type="entry name" value="HBM"/>
</dbReference>
<evidence type="ECO:0000259" key="6">
    <source>
        <dbReference type="PROSITE" id="PS50111"/>
    </source>
</evidence>
<evidence type="ECO:0000256" key="2">
    <source>
        <dbReference type="ARBA" id="ARBA00023224"/>
    </source>
</evidence>
<dbReference type="SMART" id="SM01358">
    <property type="entry name" value="HBM"/>
    <property type="match status" value="1"/>
</dbReference>
<evidence type="ECO:0000256" key="5">
    <source>
        <dbReference type="SAM" id="Coils"/>
    </source>
</evidence>
<dbReference type="PROSITE" id="PS50885">
    <property type="entry name" value="HAMP"/>
    <property type="match status" value="1"/>
</dbReference>
<evidence type="ECO:0000256" key="4">
    <source>
        <dbReference type="PROSITE-ProRule" id="PRU00284"/>
    </source>
</evidence>
<keyword evidence="9" id="KW-1185">Reference proteome</keyword>
<dbReference type="CDD" id="cd06225">
    <property type="entry name" value="HAMP"/>
    <property type="match status" value="1"/>
</dbReference>
<reference evidence="8 9" key="1">
    <citation type="submission" date="2015-08" db="EMBL/GenBank/DDBJ databases">
        <title>Antibacterial properties of a collection of Vibrionaceae strains.</title>
        <authorList>
            <person name="Giubergia S."/>
        </authorList>
    </citation>
    <scope>NUCLEOTIDE SEQUENCE [LARGE SCALE GENOMIC DNA]</scope>
    <source>
        <strain evidence="8 9">S0821</strain>
    </source>
</reference>
<dbReference type="GO" id="GO:0006935">
    <property type="term" value="P:chemotaxis"/>
    <property type="evidence" value="ECO:0007669"/>
    <property type="project" value="UniProtKB-ARBA"/>
</dbReference>
<feature type="domain" description="Methyl-accepting transducer" evidence="6">
    <location>
        <begin position="346"/>
        <end position="582"/>
    </location>
</feature>
<dbReference type="RefSeq" id="WP_004729437.1">
    <property type="nucleotide sequence ID" value="NZ_CABLCD010000022.1"/>
</dbReference>
<dbReference type="Gene3D" id="1.10.287.950">
    <property type="entry name" value="Methyl-accepting chemotaxis protein"/>
    <property type="match status" value="1"/>
</dbReference>
<organism evidence="8 9">
    <name type="scientific">Vibrio furnissii</name>
    <dbReference type="NCBI Taxonomy" id="29494"/>
    <lineage>
        <taxon>Bacteria</taxon>
        <taxon>Pseudomonadati</taxon>
        <taxon>Pseudomonadota</taxon>
        <taxon>Gammaproteobacteria</taxon>
        <taxon>Vibrionales</taxon>
        <taxon>Vibrionaceae</taxon>
        <taxon>Vibrio</taxon>
    </lineage>
</organism>
<feature type="coiled-coil region" evidence="5">
    <location>
        <begin position="487"/>
        <end position="514"/>
    </location>
</feature>
<dbReference type="InterPro" id="IPR004089">
    <property type="entry name" value="MCPsignal_dom"/>
</dbReference>
<evidence type="ECO:0000259" key="7">
    <source>
        <dbReference type="PROSITE" id="PS50885"/>
    </source>
</evidence>
<dbReference type="Pfam" id="PF00672">
    <property type="entry name" value="HAMP"/>
    <property type="match status" value="1"/>
</dbReference>
<protein>
    <submittedName>
        <fullName evidence="8">Chemotaxis protein</fullName>
    </submittedName>
</protein>